<feature type="transmembrane region" description="Helical" evidence="2">
    <location>
        <begin position="177"/>
        <end position="200"/>
    </location>
</feature>
<keyword evidence="2" id="KW-1133">Transmembrane helix</keyword>
<reference evidence="3 4" key="1">
    <citation type="journal article" date="2024" name="Front Chem Biol">
        <title>Unveiling the potential of Daldinia eschscholtzii MFLUCC 19-0629 through bioactivity and bioinformatics studies for enhanced sustainable agriculture production.</title>
        <authorList>
            <person name="Brooks S."/>
            <person name="Weaver J.A."/>
            <person name="Klomchit A."/>
            <person name="Alharthi S.A."/>
            <person name="Onlamun T."/>
            <person name="Nurani R."/>
            <person name="Vong T.K."/>
            <person name="Alberti F."/>
            <person name="Greco C."/>
        </authorList>
    </citation>
    <scope>NUCLEOTIDE SEQUENCE [LARGE SCALE GENOMIC DNA]</scope>
    <source>
        <strain evidence="3">MFLUCC 19-0629</strain>
    </source>
</reference>
<feature type="compositionally biased region" description="Polar residues" evidence="1">
    <location>
        <begin position="524"/>
        <end position="540"/>
    </location>
</feature>
<dbReference type="EMBL" id="JBANMG010000008">
    <property type="protein sequence ID" value="KAK6950162.1"/>
    <property type="molecule type" value="Genomic_DNA"/>
</dbReference>
<keyword evidence="2" id="KW-0812">Transmembrane</keyword>
<evidence type="ECO:0000313" key="3">
    <source>
        <dbReference type="EMBL" id="KAK6950162.1"/>
    </source>
</evidence>
<keyword evidence="2" id="KW-0472">Membrane</keyword>
<feature type="transmembrane region" description="Helical" evidence="2">
    <location>
        <begin position="240"/>
        <end position="259"/>
    </location>
</feature>
<feature type="compositionally biased region" description="Low complexity" evidence="1">
    <location>
        <begin position="458"/>
        <end position="470"/>
    </location>
</feature>
<organism evidence="3 4">
    <name type="scientific">Daldinia eschscholtzii</name>
    <dbReference type="NCBI Taxonomy" id="292717"/>
    <lineage>
        <taxon>Eukaryota</taxon>
        <taxon>Fungi</taxon>
        <taxon>Dikarya</taxon>
        <taxon>Ascomycota</taxon>
        <taxon>Pezizomycotina</taxon>
        <taxon>Sordariomycetes</taxon>
        <taxon>Xylariomycetidae</taxon>
        <taxon>Xylariales</taxon>
        <taxon>Hypoxylaceae</taxon>
        <taxon>Daldinia</taxon>
    </lineage>
</organism>
<sequence>MSPVPFEQPVRLTPLAVVGTYLTAVVYLTYAIVAGLYASYKSLGPAQDTRSRCAQRRRLVPIFLGLAAVAFSLATYNSVASAVLSYKTWAHEQGVHERERHKLAEKLILTPRDLKRSSSLYITQWLSDTPIFYDAIEIVAEKARRFWWGQQIDLATVAFSMLLSIEGRRRNIPLIPSFLILAHLVSLSFAQNLFYVALLLTPSPLPPGSESLEIPVVPLLSTLAWIRDKLIAPKPKNWHLYPRILLTVLALNYVSIFLLPYAADTHSFVKIVHVARASTFLPLILPAIAPVSWGTVYLYPYDAYDLFKTIFRTISVVSFALHAKSTVEGLRYNIPDSHHHRHSVFLPWNVEERTNWERSTTAIGKVLGSLYDHPAVNAVGCDVLVCTISLGLWAAIRSISVQDIIASAVPSFKFRLRARRVVEDKMFRIRRSPYSPYTPIKALYDYPEERPSEHSMVLRSQSRSALSRLRSSSRLRNASRLRSGSNTRESSRVRNLSKVRDVSRVRNVSRPRNTSRVRSVTRFGSVTSSCTASEDGTITPGQRRGRARVSKKHDEKLYRSAMFSPRSSVESDLLPATESDWDSAAVAWSMVAFAGLGSASAGVLGGECISK</sequence>
<accession>A0AAX6MD87</accession>
<dbReference type="Proteomes" id="UP001369815">
    <property type="component" value="Unassembled WGS sequence"/>
</dbReference>
<feature type="transmembrane region" description="Helical" evidence="2">
    <location>
        <begin position="59"/>
        <end position="79"/>
    </location>
</feature>
<protein>
    <submittedName>
        <fullName evidence="3">Uncharacterized protein</fullName>
    </submittedName>
</protein>
<feature type="transmembrane region" description="Helical" evidence="2">
    <location>
        <begin position="12"/>
        <end position="38"/>
    </location>
</feature>
<evidence type="ECO:0000313" key="4">
    <source>
        <dbReference type="Proteomes" id="UP001369815"/>
    </source>
</evidence>
<feature type="region of interest" description="Disordered" evidence="1">
    <location>
        <begin position="453"/>
        <end position="552"/>
    </location>
</feature>
<gene>
    <name evidence="3" type="ORF">Daesc_008488</name>
</gene>
<evidence type="ECO:0000256" key="1">
    <source>
        <dbReference type="SAM" id="MobiDB-lite"/>
    </source>
</evidence>
<dbReference type="AlphaFoldDB" id="A0AAX6MD87"/>
<keyword evidence="4" id="KW-1185">Reference proteome</keyword>
<proteinExistence type="predicted"/>
<evidence type="ECO:0000256" key="2">
    <source>
        <dbReference type="SAM" id="Phobius"/>
    </source>
</evidence>
<feature type="transmembrane region" description="Helical" evidence="2">
    <location>
        <begin position="146"/>
        <end position="165"/>
    </location>
</feature>
<feature type="transmembrane region" description="Helical" evidence="2">
    <location>
        <begin position="279"/>
        <end position="299"/>
    </location>
</feature>
<name>A0AAX6MD87_9PEZI</name>
<comment type="caution">
    <text evidence="3">The sequence shown here is derived from an EMBL/GenBank/DDBJ whole genome shotgun (WGS) entry which is preliminary data.</text>
</comment>